<dbReference type="Proteomes" id="UP001153636">
    <property type="component" value="Chromosome 1"/>
</dbReference>
<evidence type="ECO:0000313" key="4">
    <source>
        <dbReference type="Proteomes" id="UP001153636"/>
    </source>
</evidence>
<name>A0A9P0G1Y1_9CUCU</name>
<reference evidence="3" key="1">
    <citation type="submission" date="2022-01" db="EMBL/GenBank/DDBJ databases">
        <authorList>
            <person name="King R."/>
        </authorList>
    </citation>
    <scope>NUCLEOTIDE SEQUENCE</scope>
</reference>
<dbReference type="EMBL" id="OV651813">
    <property type="protein sequence ID" value="CAH1098749.1"/>
    <property type="molecule type" value="Genomic_DNA"/>
</dbReference>
<keyword evidence="4" id="KW-1185">Reference proteome</keyword>
<sequence length="336" mass="37969">MPVRVLFHSSSLIISRQLISIFFILIYIMMFMFCVKTGILFLILCEASGLPHGGDGKKLEHQPGGESEAADKHADGKKIDGKRVGVDVERARTVKEWLPRRLGDSKRPKRTPNGFPDEDEDTIIEPRFGGRGFQKGDHPHGFLGKLFYSILHPGYMHAQENSETYFHSGHGHPGRGHWGYRHGPPKEYNHPIFGFDHHPVHHDPNFGHHGPNYGHHGPNFDRHGPNFDQHDTSFNHHPEWHKDHPQFDHNHHNCNHDHSYGQLPWNHNFSNGENTSKYPMTTNTLSAGGKTNNEGFGDVKPVSEPNSDIDETMGGIFTSSVTMSTKYPDIDIRAGV</sequence>
<organism evidence="3 4">
    <name type="scientific">Psylliodes chrysocephalus</name>
    <dbReference type="NCBI Taxonomy" id="3402493"/>
    <lineage>
        <taxon>Eukaryota</taxon>
        <taxon>Metazoa</taxon>
        <taxon>Ecdysozoa</taxon>
        <taxon>Arthropoda</taxon>
        <taxon>Hexapoda</taxon>
        <taxon>Insecta</taxon>
        <taxon>Pterygota</taxon>
        <taxon>Neoptera</taxon>
        <taxon>Endopterygota</taxon>
        <taxon>Coleoptera</taxon>
        <taxon>Polyphaga</taxon>
        <taxon>Cucujiformia</taxon>
        <taxon>Chrysomeloidea</taxon>
        <taxon>Chrysomelidae</taxon>
        <taxon>Galerucinae</taxon>
        <taxon>Alticini</taxon>
        <taxon>Psylliodes</taxon>
    </lineage>
</organism>
<evidence type="ECO:0000256" key="1">
    <source>
        <dbReference type="SAM" id="MobiDB-lite"/>
    </source>
</evidence>
<keyword evidence="2" id="KW-0812">Transmembrane</keyword>
<dbReference type="OrthoDB" id="4207594at2759"/>
<dbReference type="AlphaFoldDB" id="A0A9P0G1Y1"/>
<accession>A0A9P0G1Y1</accession>
<proteinExistence type="predicted"/>
<feature type="region of interest" description="Disordered" evidence="1">
    <location>
        <begin position="99"/>
        <end position="123"/>
    </location>
</feature>
<feature type="transmembrane region" description="Helical" evidence="2">
    <location>
        <begin position="21"/>
        <end position="44"/>
    </location>
</feature>
<keyword evidence="2" id="KW-0472">Membrane</keyword>
<keyword evidence="2" id="KW-1133">Transmembrane helix</keyword>
<gene>
    <name evidence="3" type="ORF">PSYICH_LOCUS66</name>
</gene>
<protein>
    <submittedName>
        <fullName evidence="3">Uncharacterized protein</fullName>
    </submittedName>
</protein>
<evidence type="ECO:0000313" key="3">
    <source>
        <dbReference type="EMBL" id="CAH1098749.1"/>
    </source>
</evidence>
<feature type="region of interest" description="Disordered" evidence="1">
    <location>
        <begin position="56"/>
        <end position="76"/>
    </location>
</feature>
<evidence type="ECO:0000256" key="2">
    <source>
        <dbReference type="SAM" id="Phobius"/>
    </source>
</evidence>